<accession>A0AAN0RIU6</accession>
<dbReference type="EMBL" id="CP003984">
    <property type="protein sequence ID" value="AII86956.1"/>
    <property type="molecule type" value="Genomic_DNA"/>
</dbReference>
<dbReference type="InterPro" id="IPR023186">
    <property type="entry name" value="IUNH"/>
</dbReference>
<keyword evidence="2 4" id="KW-0326">Glycosidase</keyword>
<evidence type="ECO:0000256" key="2">
    <source>
        <dbReference type="ARBA" id="ARBA00023295"/>
    </source>
</evidence>
<dbReference type="AlphaFoldDB" id="A0AAN0RIU6"/>
<dbReference type="Proteomes" id="UP000028680">
    <property type="component" value="Chromosome"/>
</dbReference>
<organism evidence="4 5">
    <name type="scientific">Planktomarina temperata RCA23</name>
    <dbReference type="NCBI Taxonomy" id="666509"/>
    <lineage>
        <taxon>Bacteria</taxon>
        <taxon>Pseudomonadati</taxon>
        <taxon>Pseudomonadota</taxon>
        <taxon>Alphaproteobacteria</taxon>
        <taxon>Rhodobacterales</taxon>
        <taxon>Paracoccaceae</taxon>
        <taxon>Planktomarina</taxon>
    </lineage>
</organism>
<dbReference type="KEGG" id="ptp:RCA23_c14130"/>
<dbReference type="GO" id="GO:0008477">
    <property type="term" value="F:purine nucleosidase activity"/>
    <property type="evidence" value="ECO:0007669"/>
    <property type="project" value="TreeGrafter"/>
</dbReference>
<dbReference type="InterPro" id="IPR001910">
    <property type="entry name" value="Inosine/uridine_hydrolase_dom"/>
</dbReference>
<dbReference type="GO" id="GO:0005829">
    <property type="term" value="C:cytosol"/>
    <property type="evidence" value="ECO:0007669"/>
    <property type="project" value="TreeGrafter"/>
</dbReference>
<evidence type="ECO:0000313" key="5">
    <source>
        <dbReference type="Proteomes" id="UP000028680"/>
    </source>
</evidence>
<dbReference type="PANTHER" id="PTHR12304:SF4">
    <property type="entry name" value="URIDINE NUCLEOSIDASE"/>
    <property type="match status" value="1"/>
</dbReference>
<gene>
    <name evidence="4" type="ORF">RCA23_c14130</name>
</gene>
<dbReference type="Pfam" id="PF01156">
    <property type="entry name" value="IU_nuc_hydro"/>
    <property type="match status" value="1"/>
</dbReference>
<evidence type="ECO:0000256" key="1">
    <source>
        <dbReference type="ARBA" id="ARBA00022801"/>
    </source>
</evidence>
<dbReference type="InterPro" id="IPR036452">
    <property type="entry name" value="Ribo_hydro-like"/>
</dbReference>
<evidence type="ECO:0000313" key="4">
    <source>
        <dbReference type="EMBL" id="AII86956.1"/>
    </source>
</evidence>
<protein>
    <submittedName>
        <fullName evidence="4">Non-specific ribonucleoside hydrolase rihC</fullName>
        <ecNumber evidence="4">3.2.-.-</ecNumber>
    </submittedName>
</protein>
<dbReference type="CDD" id="cd02650">
    <property type="entry name" value="nuc_hydro_CaPnhB"/>
    <property type="match status" value="1"/>
</dbReference>
<dbReference type="EC" id="3.2.-.-" evidence="4"/>
<evidence type="ECO:0000259" key="3">
    <source>
        <dbReference type="Pfam" id="PF01156"/>
    </source>
</evidence>
<dbReference type="Gene3D" id="3.90.245.10">
    <property type="entry name" value="Ribonucleoside hydrolase-like"/>
    <property type="match status" value="1"/>
</dbReference>
<reference evidence="4 5" key="1">
    <citation type="journal article" date="2014" name="ISME J.">
        <title>Adaptation of an abundant Roseobacter RCA organism to pelagic systems revealed by genomic and transcriptomic analyses.</title>
        <authorList>
            <person name="Voget S."/>
            <person name="Wemheuer B."/>
            <person name="Brinkhoff T."/>
            <person name="Vollmers J."/>
            <person name="Dietrich S."/>
            <person name="Giebel H.A."/>
            <person name="Beardsley C."/>
            <person name="Sardemann C."/>
            <person name="Bakenhus I."/>
            <person name="Billerbeck S."/>
            <person name="Daniel R."/>
            <person name="Simon M."/>
        </authorList>
    </citation>
    <scope>NUCLEOTIDE SEQUENCE [LARGE SCALE GENOMIC DNA]</scope>
    <source>
        <strain evidence="4 5">RCA23</strain>
    </source>
</reference>
<dbReference type="RefSeq" id="WP_044049744.1">
    <property type="nucleotide sequence ID" value="NZ_CP003984.1"/>
</dbReference>
<dbReference type="SUPFAM" id="SSF53590">
    <property type="entry name" value="Nucleoside hydrolase"/>
    <property type="match status" value="1"/>
</dbReference>
<dbReference type="GeneID" id="93369087"/>
<feature type="domain" description="Inosine/uridine-preferring nucleoside hydrolase" evidence="3">
    <location>
        <begin position="5"/>
        <end position="296"/>
    </location>
</feature>
<dbReference type="PANTHER" id="PTHR12304">
    <property type="entry name" value="INOSINE-URIDINE PREFERRING NUCLEOSIDE HYDROLASE"/>
    <property type="match status" value="1"/>
</dbReference>
<dbReference type="GO" id="GO:0006152">
    <property type="term" value="P:purine nucleoside catabolic process"/>
    <property type="evidence" value="ECO:0007669"/>
    <property type="project" value="TreeGrafter"/>
</dbReference>
<keyword evidence="1 4" id="KW-0378">Hydrolase</keyword>
<proteinExistence type="predicted"/>
<keyword evidence="5" id="KW-1185">Reference proteome</keyword>
<name>A0AAN0RIU6_9RHOB</name>
<sequence>MALKLIIDTDPGIDDAMAILYAIAAPEIDLLGLTTVFGNVTTPKATRNALYLLEQAGIEIPVAEGLHRPRILPPFPPTSAVHGAEGFGTLAVPTPQRRALVETAPEYLVRMARAHQGELLLCPIGPLTNIAAAMELDPSFCSNLKGMVVMGGSLRAGGNITPAAEANFYHDPHAADFVLRYGCNMTLVGLDVTNRVICPRSFFVRLASESPKMGGLLHDMAEFYIDFYETVGKFAGCGMHDPSALVACIAPELFTTEPHALRVTLSGDRSGEMITVANSTAQAVNVCTDVQAEAVKQNFFKNVAKLS</sequence>